<accession>A0ABR1JL38</accession>
<dbReference type="EMBL" id="JBANRG010000010">
    <property type="protein sequence ID" value="KAK7463017.1"/>
    <property type="molecule type" value="Genomic_DNA"/>
</dbReference>
<protein>
    <submittedName>
        <fullName evidence="2">Uncharacterized protein</fullName>
    </submittedName>
</protein>
<evidence type="ECO:0000256" key="1">
    <source>
        <dbReference type="SAM" id="MobiDB-lite"/>
    </source>
</evidence>
<dbReference type="Proteomes" id="UP001498398">
    <property type="component" value="Unassembled WGS sequence"/>
</dbReference>
<feature type="region of interest" description="Disordered" evidence="1">
    <location>
        <begin position="1"/>
        <end position="25"/>
    </location>
</feature>
<proteinExistence type="predicted"/>
<reference evidence="2 3" key="1">
    <citation type="submission" date="2024-01" db="EMBL/GenBank/DDBJ databases">
        <title>A draft genome for the cacao thread blight pathogen Marasmiellus scandens.</title>
        <authorList>
            <person name="Baruah I.K."/>
            <person name="Leung J."/>
            <person name="Bukari Y."/>
            <person name="Amoako-Attah I."/>
            <person name="Meinhardt L.W."/>
            <person name="Bailey B.A."/>
            <person name="Cohen S.P."/>
        </authorList>
    </citation>
    <scope>NUCLEOTIDE SEQUENCE [LARGE SCALE GENOMIC DNA]</scope>
    <source>
        <strain evidence="2 3">GH-19</strain>
    </source>
</reference>
<feature type="region of interest" description="Disordered" evidence="1">
    <location>
        <begin position="44"/>
        <end position="64"/>
    </location>
</feature>
<keyword evidence="3" id="KW-1185">Reference proteome</keyword>
<sequence length="104" mass="12290">MFWRNNWNRARGPHKHKVAEESVTKHKDVERELQFALNEAARLKANNQRDKAESQASLQHLRGSEQTIDDLQARIANLTREHARTNHERVLANELARRRLDFRS</sequence>
<evidence type="ECO:0000313" key="3">
    <source>
        <dbReference type="Proteomes" id="UP001498398"/>
    </source>
</evidence>
<evidence type="ECO:0000313" key="2">
    <source>
        <dbReference type="EMBL" id="KAK7463017.1"/>
    </source>
</evidence>
<gene>
    <name evidence="2" type="ORF">VKT23_007599</name>
</gene>
<name>A0ABR1JL38_9AGAR</name>
<organism evidence="2 3">
    <name type="scientific">Marasmiellus scandens</name>
    <dbReference type="NCBI Taxonomy" id="2682957"/>
    <lineage>
        <taxon>Eukaryota</taxon>
        <taxon>Fungi</taxon>
        <taxon>Dikarya</taxon>
        <taxon>Basidiomycota</taxon>
        <taxon>Agaricomycotina</taxon>
        <taxon>Agaricomycetes</taxon>
        <taxon>Agaricomycetidae</taxon>
        <taxon>Agaricales</taxon>
        <taxon>Marasmiineae</taxon>
        <taxon>Omphalotaceae</taxon>
        <taxon>Marasmiellus</taxon>
    </lineage>
</organism>
<comment type="caution">
    <text evidence="2">The sequence shown here is derived from an EMBL/GenBank/DDBJ whole genome shotgun (WGS) entry which is preliminary data.</text>
</comment>